<sequence length="108" mass="12549">MEYYLDSDHQFNVDNFCAAPFLHLQEEAGEVDPCFENRNFEKCREHNDDDDGAVCHFGSDNGHEFNHINDVHDKKGGDDDNYREEEEGGEGRGGGEEEEINRWTQYLF</sequence>
<keyword evidence="3" id="KW-1185">Reference proteome</keyword>
<name>A0AAV4GAK7_9GAST</name>
<reference evidence="2 3" key="1">
    <citation type="journal article" date="2021" name="Elife">
        <title>Chloroplast acquisition without the gene transfer in kleptoplastic sea slugs, Plakobranchus ocellatus.</title>
        <authorList>
            <person name="Maeda T."/>
            <person name="Takahashi S."/>
            <person name="Yoshida T."/>
            <person name="Shimamura S."/>
            <person name="Takaki Y."/>
            <person name="Nagai Y."/>
            <person name="Toyoda A."/>
            <person name="Suzuki Y."/>
            <person name="Arimoto A."/>
            <person name="Ishii H."/>
            <person name="Satoh N."/>
            <person name="Nishiyama T."/>
            <person name="Hasebe M."/>
            <person name="Maruyama T."/>
            <person name="Minagawa J."/>
            <person name="Obokata J."/>
            <person name="Shigenobu S."/>
        </authorList>
    </citation>
    <scope>NUCLEOTIDE SEQUENCE [LARGE SCALE GENOMIC DNA]</scope>
</reference>
<organism evidence="2 3">
    <name type="scientific">Elysia marginata</name>
    <dbReference type="NCBI Taxonomy" id="1093978"/>
    <lineage>
        <taxon>Eukaryota</taxon>
        <taxon>Metazoa</taxon>
        <taxon>Spiralia</taxon>
        <taxon>Lophotrochozoa</taxon>
        <taxon>Mollusca</taxon>
        <taxon>Gastropoda</taxon>
        <taxon>Heterobranchia</taxon>
        <taxon>Euthyneura</taxon>
        <taxon>Panpulmonata</taxon>
        <taxon>Sacoglossa</taxon>
        <taxon>Placobranchoidea</taxon>
        <taxon>Plakobranchidae</taxon>
        <taxon>Elysia</taxon>
    </lineage>
</organism>
<evidence type="ECO:0000313" key="3">
    <source>
        <dbReference type="Proteomes" id="UP000762676"/>
    </source>
</evidence>
<comment type="caution">
    <text evidence="2">The sequence shown here is derived from an EMBL/GenBank/DDBJ whole genome shotgun (WGS) entry which is preliminary data.</text>
</comment>
<feature type="region of interest" description="Disordered" evidence="1">
    <location>
        <begin position="66"/>
        <end position="108"/>
    </location>
</feature>
<proteinExistence type="predicted"/>
<protein>
    <submittedName>
        <fullName evidence="2">Uncharacterized protein</fullName>
    </submittedName>
</protein>
<evidence type="ECO:0000313" key="2">
    <source>
        <dbReference type="EMBL" id="GFR82065.1"/>
    </source>
</evidence>
<dbReference type="EMBL" id="BMAT01008308">
    <property type="protein sequence ID" value="GFR82065.1"/>
    <property type="molecule type" value="Genomic_DNA"/>
</dbReference>
<accession>A0AAV4GAK7</accession>
<evidence type="ECO:0000256" key="1">
    <source>
        <dbReference type="SAM" id="MobiDB-lite"/>
    </source>
</evidence>
<dbReference type="Proteomes" id="UP000762676">
    <property type="component" value="Unassembled WGS sequence"/>
</dbReference>
<dbReference type="AlphaFoldDB" id="A0AAV4GAK7"/>
<gene>
    <name evidence="2" type="ORF">ElyMa_004088100</name>
</gene>
<feature type="compositionally biased region" description="Basic and acidic residues" evidence="1">
    <location>
        <begin position="66"/>
        <end position="80"/>
    </location>
</feature>